<dbReference type="RefSeq" id="WP_334252428.1">
    <property type="nucleotide sequence ID" value="NZ_JBAKBE010000011.1"/>
</dbReference>
<protein>
    <submittedName>
        <fullName evidence="2">Helix-turn-helix transcriptional regulator</fullName>
    </submittedName>
</protein>
<feature type="domain" description="HTH cro/C1-type" evidence="1">
    <location>
        <begin position="6"/>
        <end position="66"/>
    </location>
</feature>
<dbReference type="InterPro" id="IPR010982">
    <property type="entry name" value="Lambda_DNA-bd_dom_sf"/>
</dbReference>
<name>A0ABU7ZSJ4_9HYPH</name>
<organism evidence="2 3">
    <name type="scientific">Pannonibacter anstelovis</name>
    <dbReference type="NCBI Taxonomy" id="3121537"/>
    <lineage>
        <taxon>Bacteria</taxon>
        <taxon>Pseudomonadati</taxon>
        <taxon>Pseudomonadota</taxon>
        <taxon>Alphaproteobacteria</taxon>
        <taxon>Hyphomicrobiales</taxon>
        <taxon>Stappiaceae</taxon>
        <taxon>Pannonibacter</taxon>
    </lineage>
</organism>
<gene>
    <name evidence="2" type="ORF">V6L76_17280</name>
</gene>
<dbReference type="PROSITE" id="PS50943">
    <property type="entry name" value="HTH_CROC1"/>
    <property type="match status" value="1"/>
</dbReference>
<comment type="caution">
    <text evidence="2">The sequence shown here is derived from an EMBL/GenBank/DDBJ whole genome shotgun (WGS) entry which is preliminary data.</text>
</comment>
<proteinExistence type="predicted"/>
<dbReference type="CDD" id="cd00093">
    <property type="entry name" value="HTH_XRE"/>
    <property type="match status" value="1"/>
</dbReference>
<evidence type="ECO:0000259" key="1">
    <source>
        <dbReference type="PROSITE" id="PS50943"/>
    </source>
</evidence>
<dbReference type="Gene3D" id="1.10.260.40">
    <property type="entry name" value="lambda repressor-like DNA-binding domains"/>
    <property type="match status" value="1"/>
</dbReference>
<sequence length="68" mass="7715">MTPDQIRSARDVLGLTQHQMAVVLGFEDHEHTRQNVAKLERGTKSLDTARIRLLQAYLAGYRPADWPA</sequence>
<dbReference type="InterPro" id="IPR001387">
    <property type="entry name" value="Cro/C1-type_HTH"/>
</dbReference>
<dbReference type="Proteomes" id="UP001380822">
    <property type="component" value="Unassembled WGS sequence"/>
</dbReference>
<evidence type="ECO:0000313" key="2">
    <source>
        <dbReference type="EMBL" id="MEH0098018.1"/>
    </source>
</evidence>
<reference evidence="2 3" key="1">
    <citation type="submission" date="2024-02" db="EMBL/GenBank/DDBJ databases">
        <title>A new putative Pannonibacter species isolated from two cases of bloodstream infections in paediatric patients.</title>
        <authorList>
            <person name="Castellana S."/>
            <person name="De Laurentiis V."/>
            <person name="Grassi M."/>
            <person name="De Leonardis F."/>
            <person name="Mosca A."/>
            <person name="De Carlo C."/>
            <person name="Sparapano E."/>
            <person name="Ronga L."/>
            <person name="Santacroce L."/>
            <person name="Chironna M."/>
            <person name="De Robertis A."/>
            <person name="Bianco A."/>
            <person name="Del Sambro L."/>
            <person name="Capozzi L."/>
            <person name="Parisi A."/>
        </authorList>
    </citation>
    <scope>NUCLEOTIDE SEQUENCE [LARGE SCALE GENOMIC DNA]</scope>
    <source>
        <strain evidence="2 3">Pt2</strain>
    </source>
</reference>
<dbReference type="EMBL" id="JBAKBE010000011">
    <property type="protein sequence ID" value="MEH0098018.1"/>
    <property type="molecule type" value="Genomic_DNA"/>
</dbReference>
<keyword evidence="3" id="KW-1185">Reference proteome</keyword>
<dbReference type="SUPFAM" id="SSF47413">
    <property type="entry name" value="lambda repressor-like DNA-binding domains"/>
    <property type="match status" value="1"/>
</dbReference>
<evidence type="ECO:0000313" key="3">
    <source>
        <dbReference type="Proteomes" id="UP001380822"/>
    </source>
</evidence>
<accession>A0ABU7ZSJ4</accession>